<protein>
    <submittedName>
        <fullName evidence="1">GNAT family N-acetyltransferase</fullName>
    </submittedName>
</protein>
<dbReference type="GeneID" id="90768206"/>
<dbReference type="Proteomes" id="UP000293719">
    <property type="component" value="Chromosome"/>
</dbReference>
<dbReference type="KEGG" id="rpod:E0E05_12930"/>
<organism evidence="1 2">
    <name type="scientific">Roseitalea porphyridii</name>
    <dbReference type="NCBI Taxonomy" id="1852022"/>
    <lineage>
        <taxon>Bacteria</taxon>
        <taxon>Pseudomonadati</taxon>
        <taxon>Pseudomonadota</taxon>
        <taxon>Alphaproteobacteria</taxon>
        <taxon>Hyphomicrobiales</taxon>
        <taxon>Ahrensiaceae</taxon>
        <taxon>Roseitalea</taxon>
    </lineage>
</organism>
<keyword evidence="2" id="KW-1185">Reference proteome</keyword>
<dbReference type="InterPro" id="IPR016181">
    <property type="entry name" value="Acyl_CoA_acyltransferase"/>
</dbReference>
<dbReference type="AlphaFoldDB" id="A0A4P6V1W5"/>
<dbReference type="SUPFAM" id="SSF55729">
    <property type="entry name" value="Acyl-CoA N-acyltransferases (Nat)"/>
    <property type="match status" value="1"/>
</dbReference>
<reference evidence="1 2" key="1">
    <citation type="journal article" date="2017" name="Int. J. Syst. Evol. Microbiol.">
        <title>Roseitalea porphyridii gen. nov., sp. nov., isolated from a red alga, and reclassification of Hoeflea suaedae Chung et al. 2013 as Pseudohoeflea suaedae gen. nov., comb. nov.</title>
        <authorList>
            <person name="Hyeon J.W."/>
            <person name="Jeong S.E."/>
            <person name="Baek K."/>
            <person name="Jeon C.O."/>
        </authorList>
    </citation>
    <scope>NUCLEOTIDE SEQUENCE [LARGE SCALE GENOMIC DNA]</scope>
    <source>
        <strain evidence="1 2">MA7-20</strain>
    </source>
</reference>
<evidence type="ECO:0000313" key="1">
    <source>
        <dbReference type="EMBL" id="QBK31427.1"/>
    </source>
</evidence>
<proteinExistence type="predicted"/>
<name>A0A4P6V1W5_9HYPH</name>
<dbReference type="GO" id="GO:0016740">
    <property type="term" value="F:transferase activity"/>
    <property type="evidence" value="ECO:0007669"/>
    <property type="project" value="UniProtKB-KW"/>
</dbReference>
<evidence type="ECO:0000313" key="2">
    <source>
        <dbReference type="Proteomes" id="UP000293719"/>
    </source>
</evidence>
<dbReference type="Gene3D" id="3.40.630.30">
    <property type="match status" value="1"/>
</dbReference>
<dbReference type="EMBL" id="CP036532">
    <property type="protein sequence ID" value="QBK31427.1"/>
    <property type="molecule type" value="Genomic_DNA"/>
</dbReference>
<sequence>MTAPTPIPVRPTEARDIPALTALLNRIIAIGGTTAYEEPFSETKLAAHLLDDSRLICCHTALDPSDGDPAGYQVLKSHPDLPPDWGDIATFARVEPKLPGVGTALFAATSASARSNRLVAINATIRADNAGGLAYYGKMGFQDYAVEKDVPLGDGTPVDRISRRFML</sequence>
<dbReference type="OrthoDB" id="5997585at2"/>
<accession>A0A4P6V1W5</accession>
<dbReference type="RefSeq" id="WP_131617090.1">
    <property type="nucleotide sequence ID" value="NZ_CP036532.1"/>
</dbReference>
<gene>
    <name evidence="1" type="ORF">E0E05_12930</name>
</gene>
<keyword evidence="1" id="KW-0808">Transferase</keyword>